<dbReference type="Gene3D" id="1.20.120.330">
    <property type="entry name" value="Nucleotidyltransferases domain 2"/>
    <property type="match status" value="1"/>
</dbReference>
<evidence type="ECO:0000313" key="3">
    <source>
        <dbReference type="Proteomes" id="UP000231383"/>
    </source>
</evidence>
<proteinExistence type="predicted"/>
<feature type="domain" description="HEPN" evidence="1">
    <location>
        <begin position="9"/>
        <end position="83"/>
    </location>
</feature>
<dbReference type="Pfam" id="PF05168">
    <property type="entry name" value="HEPN"/>
    <property type="match status" value="1"/>
</dbReference>
<dbReference type="Proteomes" id="UP000231383">
    <property type="component" value="Unassembled WGS sequence"/>
</dbReference>
<dbReference type="PROSITE" id="PS50910">
    <property type="entry name" value="HEPN"/>
    <property type="match status" value="1"/>
</dbReference>
<sequence length="83" mass="9849">MREESSLWFNQAGEDFKSIDSLLRDKRYHGAVLFAQQAIEKILKAYIIERNQTLPLKTHRIDTSCQKNLYMDKTKIDKQLKTF</sequence>
<evidence type="ECO:0000313" key="2">
    <source>
        <dbReference type="EMBL" id="PJC31883.1"/>
    </source>
</evidence>
<protein>
    <recommendedName>
        <fullName evidence="1">HEPN domain-containing protein</fullName>
    </recommendedName>
</protein>
<accession>A0A2M8EYW3</accession>
<dbReference type="EMBL" id="PFSC01000102">
    <property type="protein sequence ID" value="PJC31883.1"/>
    <property type="molecule type" value="Genomic_DNA"/>
</dbReference>
<dbReference type="InterPro" id="IPR007842">
    <property type="entry name" value="HEPN_dom"/>
</dbReference>
<dbReference type="SUPFAM" id="SSF81593">
    <property type="entry name" value="Nucleotidyltransferase substrate binding subunit/domain"/>
    <property type="match status" value="1"/>
</dbReference>
<reference evidence="3" key="1">
    <citation type="submission" date="2017-09" db="EMBL/GenBank/DDBJ databases">
        <title>Depth-based differentiation of microbial function through sediment-hosted aquifers and enrichment of novel symbionts in the deep terrestrial subsurface.</title>
        <authorList>
            <person name="Probst A.J."/>
            <person name="Ladd B."/>
            <person name="Jarett J.K."/>
            <person name="Geller-Mcgrath D.E."/>
            <person name="Sieber C.M.K."/>
            <person name="Emerson J.B."/>
            <person name="Anantharaman K."/>
            <person name="Thomas B.C."/>
            <person name="Malmstrom R."/>
            <person name="Stieglmeier M."/>
            <person name="Klingl A."/>
            <person name="Woyke T."/>
            <person name="Ryan C.M."/>
            <person name="Banfield J.F."/>
        </authorList>
    </citation>
    <scope>NUCLEOTIDE SEQUENCE [LARGE SCALE GENOMIC DNA]</scope>
</reference>
<dbReference type="AlphaFoldDB" id="A0A2M8EYW3"/>
<organism evidence="2 3">
    <name type="scientific">Candidatus Roizmanbacteria bacterium CG_4_9_14_0_2_um_filter_39_13</name>
    <dbReference type="NCBI Taxonomy" id="1974839"/>
    <lineage>
        <taxon>Bacteria</taxon>
        <taxon>Candidatus Roizmaniibacteriota</taxon>
    </lineage>
</organism>
<gene>
    <name evidence="2" type="ORF">CO051_03695</name>
</gene>
<comment type="caution">
    <text evidence="2">The sequence shown here is derived from an EMBL/GenBank/DDBJ whole genome shotgun (WGS) entry which is preliminary data.</text>
</comment>
<evidence type="ECO:0000259" key="1">
    <source>
        <dbReference type="PROSITE" id="PS50910"/>
    </source>
</evidence>
<name>A0A2M8EYW3_9BACT</name>